<evidence type="ECO:0000313" key="8">
    <source>
        <dbReference type="Proteomes" id="UP000027238"/>
    </source>
</evidence>
<evidence type="ECO:0000259" key="6">
    <source>
        <dbReference type="PROSITE" id="PS50600"/>
    </source>
</evidence>
<keyword evidence="3" id="KW-0378">Hydrolase</keyword>
<dbReference type="OrthoDB" id="5065855at2759"/>
<feature type="domain" description="Ubiquitin-like protease family profile" evidence="6">
    <location>
        <begin position="146"/>
        <end position="298"/>
    </location>
</feature>
<keyword evidence="8" id="KW-1185">Reference proteome</keyword>
<dbReference type="InterPro" id="IPR003653">
    <property type="entry name" value="Peptidase_C48_C"/>
</dbReference>
<reference evidence="8" key="1">
    <citation type="journal article" date="2014" name="Genome Announc.">
        <title>Draft genome sequence of Colletotrichum sublineola, a destructive pathogen of cultivated sorghum.</title>
        <authorList>
            <person name="Baroncelli R."/>
            <person name="Sanz-Martin J.M."/>
            <person name="Rech G.E."/>
            <person name="Sukno S.A."/>
            <person name="Thon M.R."/>
        </authorList>
    </citation>
    <scope>NUCLEOTIDE SEQUENCE [LARGE SCALE GENOMIC DNA]</scope>
    <source>
        <strain evidence="8">TX430BB</strain>
    </source>
</reference>
<dbReference type="GO" id="GO:0006508">
    <property type="term" value="P:proteolysis"/>
    <property type="evidence" value="ECO:0007669"/>
    <property type="project" value="UniProtKB-KW"/>
</dbReference>
<dbReference type="Proteomes" id="UP000027238">
    <property type="component" value="Unassembled WGS sequence"/>
</dbReference>
<evidence type="ECO:0000256" key="1">
    <source>
        <dbReference type="ARBA" id="ARBA00005234"/>
    </source>
</evidence>
<accession>A0A066X721</accession>
<keyword evidence="4" id="KW-0788">Thiol protease</keyword>
<dbReference type="InterPro" id="IPR044613">
    <property type="entry name" value="Nep1/2-like"/>
</dbReference>
<evidence type="ECO:0000256" key="4">
    <source>
        <dbReference type="ARBA" id="ARBA00022807"/>
    </source>
</evidence>
<dbReference type="HOGENOM" id="CLU_909149_0_0_1"/>
<feature type="region of interest" description="Disordered" evidence="5">
    <location>
        <begin position="1"/>
        <end position="33"/>
    </location>
</feature>
<dbReference type="SUPFAM" id="SSF54001">
    <property type="entry name" value="Cysteine proteinases"/>
    <property type="match status" value="1"/>
</dbReference>
<protein>
    <recommendedName>
        <fullName evidence="6">Ubiquitin-like protease family profile domain-containing protein</fullName>
    </recommendedName>
</protein>
<sequence length="330" mass="36372">MSGGRYNLRRSARLKNEDAPSLPPAKRLKAEAKSAVIVGVSKPAAKAEMLPILSTEFLLWSLRENPDISFGPSRPPSPVTTSSPFPDDAVHDKPKVIADAPVTPKTQKQKDKEEDEDEEGSRGATKSPKVIRSFDDELVLHATPGPAGYRHALASLNPQSWLNDDVVFRTLEFLATRDDNFGVVNPINFQAASMWDTAPAYFRPHHEARLGNKKTLLIPVCHASHWTLFVWSSDGSVIFYDSLFSQSHLVDSTDRLRRFWSAAFGSGKPIRDPVRADCAQQSNGYDCGLHVIRNGDMAIGRQDPDRPEPRSAPSRCGTTTAAFSRTALPE</sequence>
<dbReference type="PROSITE" id="PS50600">
    <property type="entry name" value="ULP_PROTEASE"/>
    <property type="match status" value="1"/>
</dbReference>
<organism evidence="7 8">
    <name type="scientific">Colletotrichum sublineola</name>
    <name type="common">Sorghum anthracnose fungus</name>
    <dbReference type="NCBI Taxonomy" id="1173701"/>
    <lineage>
        <taxon>Eukaryota</taxon>
        <taxon>Fungi</taxon>
        <taxon>Dikarya</taxon>
        <taxon>Ascomycota</taxon>
        <taxon>Pezizomycotina</taxon>
        <taxon>Sordariomycetes</taxon>
        <taxon>Hypocreomycetidae</taxon>
        <taxon>Glomerellales</taxon>
        <taxon>Glomerellaceae</taxon>
        <taxon>Colletotrichum</taxon>
        <taxon>Colletotrichum graminicola species complex</taxon>
    </lineage>
</organism>
<comment type="caution">
    <text evidence="7">The sequence shown here is derived from an EMBL/GenBank/DDBJ whole genome shotgun (WGS) entry which is preliminary data.</text>
</comment>
<gene>
    <name evidence="7" type="ORF">CSUB01_08556</name>
</gene>
<evidence type="ECO:0000313" key="7">
    <source>
        <dbReference type="EMBL" id="KDN63474.1"/>
    </source>
</evidence>
<evidence type="ECO:0000256" key="5">
    <source>
        <dbReference type="SAM" id="MobiDB-lite"/>
    </source>
</evidence>
<dbReference type="AlphaFoldDB" id="A0A066X721"/>
<comment type="similarity">
    <text evidence="1">Belongs to the peptidase C48 family.</text>
</comment>
<evidence type="ECO:0000256" key="3">
    <source>
        <dbReference type="ARBA" id="ARBA00022801"/>
    </source>
</evidence>
<dbReference type="EMBL" id="JMSE01001222">
    <property type="protein sequence ID" value="KDN63474.1"/>
    <property type="molecule type" value="Genomic_DNA"/>
</dbReference>
<dbReference type="GO" id="GO:0000338">
    <property type="term" value="P:protein deneddylation"/>
    <property type="evidence" value="ECO:0007669"/>
    <property type="project" value="TreeGrafter"/>
</dbReference>
<dbReference type="STRING" id="1173701.A0A066X721"/>
<feature type="region of interest" description="Disordered" evidence="5">
    <location>
        <begin position="69"/>
        <end position="128"/>
    </location>
</feature>
<keyword evidence="2" id="KW-0645">Protease</keyword>
<dbReference type="Gene3D" id="3.40.395.10">
    <property type="entry name" value="Adenoviral Proteinase, Chain A"/>
    <property type="match status" value="1"/>
</dbReference>
<dbReference type="OMA" id="FLRCVWG"/>
<evidence type="ECO:0000256" key="2">
    <source>
        <dbReference type="ARBA" id="ARBA00022670"/>
    </source>
</evidence>
<dbReference type="PANTHER" id="PTHR46468:SF1">
    <property type="entry name" value="SENTRIN-SPECIFIC PROTEASE 8"/>
    <property type="match status" value="1"/>
</dbReference>
<dbReference type="Pfam" id="PF02902">
    <property type="entry name" value="Peptidase_C48"/>
    <property type="match status" value="1"/>
</dbReference>
<dbReference type="GO" id="GO:0019784">
    <property type="term" value="F:deNEDDylase activity"/>
    <property type="evidence" value="ECO:0007669"/>
    <property type="project" value="InterPro"/>
</dbReference>
<dbReference type="InterPro" id="IPR038765">
    <property type="entry name" value="Papain-like_cys_pep_sf"/>
</dbReference>
<dbReference type="GO" id="GO:0008234">
    <property type="term" value="F:cysteine-type peptidase activity"/>
    <property type="evidence" value="ECO:0007669"/>
    <property type="project" value="UniProtKB-KW"/>
</dbReference>
<proteinExistence type="inferred from homology"/>
<dbReference type="PANTHER" id="PTHR46468">
    <property type="entry name" value="SENTRIN-SPECIFIC PROTEASE 8"/>
    <property type="match status" value="1"/>
</dbReference>
<name>A0A066X721_COLSU</name>
<dbReference type="eggNOG" id="ENOG502T6FE">
    <property type="taxonomic scope" value="Eukaryota"/>
</dbReference>
<feature type="region of interest" description="Disordered" evidence="5">
    <location>
        <begin position="298"/>
        <end position="330"/>
    </location>
</feature>